<keyword evidence="4 9" id="KW-0812">Transmembrane</keyword>
<feature type="transmembrane region" description="Helical" evidence="9">
    <location>
        <begin position="77"/>
        <end position="103"/>
    </location>
</feature>
<evidence type="ECO:0000256" key="6">
    <source>
        <dbReference type="ARBA" id="ARBA00022989"/>
    </source>
</evidence>
<evidence type="ECO:0000256" key="5">
    <source>
        <dbReference type="ARBA" id="ARBA00022777"/>
    </source>
</evidence>
<dbReference type="PANTHER" id="PTHR24421:SF37">
    <property type="entry name" value="SENSOR HISTIDINE KINASE NARS"/>
    <property type="match status" value="1"/>
</dbReference>
<dbReference type="AlphaFoldDB" id="A0A455SK15"/>
<protein>
    <recommendedName>
        <fullName evidence="10">HAMP domain-containing protein</fullName>
    </recommendedName>
</protein>
<reference evidence="11" key="1">
    <citation type="submission" date="2018-12" db="EMBL/GenBank/DDBJ databases">
        <title>Novel natural products biosynthetic potential of the class Ktedonobacteria.</title>
        <authorList>
            <person name="Zheng Y."/>
            <person name="Saitou A."/>
            <person name="Wang C.M."/>
            <person name="Toyoda A."/>
            <person name="Minakuchi Y."/>
            <person name="Sekiguchi Y."/>
            <person name="Ueda K."/>
            <person name="Takano H."/>
            <person name="Sakai Y."/>
            <person name="Yokota A."/>
            <person name="Yabe S."/>
        </authorList>
    </citation>
    <scope>NUCLEOTIDE SEQUENCE</scope>
    <source>
        <strain evidence="11">COM3</strain>
    </source>
</reference>
<dbReference type="PANTHER" id="PTHR24421">
    <property type="entry name" value="NITRATE/NITRITE SENSOR PROTEIN NARX-RELATED"/>
    <property type="match status" value="1"/>
</dbReference>
<evidence type="ECO:0000256" key="4">
    <source>
        <dbReference type="ARBA" id="ARBA00022692"/>
    </source>
</evidence>
<evidence type="ECO:0000256" key="7">
    <source>
        <dbReference type="ARBA" id="ARBA00023012"/>
    </source>
</evidence>
<dbReference type="CDD" id="cd06225">
    <property type="entry name" value="HAMP"/>
    <property type="match status" value="1"/>
</dbReference>
<keyword evidence="3" id="KW-0808">Transferase</keyword>
<dbReference type="GO" id="GO:0000155">
    <property type="term" value="F:phosphorelay sensor kinase activity"/>
    <property type="evidence" value="ECO:0007669"/>
    <property type="project" value="InterPro"/>
</dbReference>
<dbReference type="SMART" id="SM00304">
    <property type="entry name" value="HAMP"/>
    <property type="match status" value="1"/>
</dbReference>
<dbReference type="InterPro" id="IPR050482">
    <property type="entry name" value="Sensor_HK_TwoCompSys"/>
</dbReference>
<name>A0A455SK15_9CHLR</name>
<keyword evidence="6 9" id="KW-1133">Transmembrane helix</keyword>
<comment type="subcellular location">
    <subcellularLocation>
        <location evidence="1">Cell membrane</location>
        <topology evidence="1">Multi-pass membrane protein</topology>
    </subcellularLocation>
</comment>
<proteinExistence type="predicted"/>
<feature type="domain" description="HAMP" evidence="10">
    <location>
        <begin position="106"/>
        <end position="158"/>
    </location>
</feature>
<gene>
    <name evidence="11" type="ORF">KTC_27110</name>
</gene>
<dbReference type="PROSITE" id="PS50885">
    <property type="entry name" value="HAMP"/>
    <property type="match status" value="1"/>
</dbReference>
<dbReference type="InterPro" id="IPR011712">
    <property type="entry name" value="Sig_transdc_His_kin_sub3_dim/P"/>
</dbReference>
<evidence type="ECO:0000256" key="1">
    <source>
        <dbReference type="ARBA" id="ARBA00004651"/>
    </source>
</evidence>
<dbReference type="SUPFAM" id="SSF158472">
    <property type="entry name" value="HAMP domain-like"/>
    <property type="match status" value="1"/>
</dbReference>
<keyword evidence="7" id="KW-0902">Two-component regulatory system</keyword>
<evidence type="ECO:0000256" key="8">
    <source>
        <dbReference type="ARBA" id="ARBA00023136"/>
    </source>
</evidence>
<feature type="transmembrane region" description="Helical" evidence="9">
    <location>
        <begin position="33"/>
        <end position="57"/>
    </location>
</feature>
<dbReference type="InterPro" id="IPR003660">
    <property type="entry name" value="HAMP_dom"/>
</dbReference>
<sequence>MSNLLSHRKQYSSNSDAMPSLGFSSLRVRMASAYMWTNVLFVTVLISFGVVAANWLTVWGPYPSTRDTIWTWWFSSAFVPASAITLGISLLIYALLGGLFGLLTSSKLVQRLRDLGQATIIVANGDYGMRIPVRRKDEVGILEAQFNEMASHLEESRKREQDLLAQNVRLQERTRLARELHDTISQQLFSLRLLAEGMQNTLPETSELREKLALFGRTADVM</sequence>
<keyword evidence="2" id="KW-1003">Cell membrane</keyword>
<organism evidence="11">
    <name type="scientific">Thermosporothrix sp. COM3</name>
    <dbReference type="NCBI Taxonomy" id="2490863"/>
    <lineage>
        <taxon>Bacteria</taxon>
        <taxon>Bacillati</taxon>
        <taxon>Chloroflexota</taxon>
        <taxon>Ktedonobacteria</taxon>
        <taxon>Ktedonobacterales</taxon>
        <taxon>Thermosporotrichaceae</taxon>
        <taxon>Thermosporothrix</taxon>
    </lineage>
</organism>
<dbReference type="Gene3D" id="6.10.340.10">
    <property type="match status" value="1"/>
</dbReference>
<keyword evidence="8 9" id="KW-0472">Membrane</keyword>
<evidence type="ECO:0000259" key="10">
    <source>
        <dbReference type="PROSITE" id="PS50885"/>
    </source>
</evidence>
<accession>A0A455SK15</accession>
<evidence type="ECO:0000256" key="3">
    <source>
        <dbReference type="ARBA" id="ARBA00022679"/>
    </source>
</evidence>
<keyword evidence="5" id="KW-0418">Kinase</keyword>
<dbReference type="EMBL" id="AP019376">
    <property type="protein sequence ID" value="BBH87960.1"/>
    <property type="molecule type" value="Genomic_DNA"/>
</dbReference>
<dbReference type="Pfam" id="PF07730">
    <property type="entry name" value="HisKA_3"/>
    <property type="match status" value="1"/>
</dbReference>
<dbReference type="Pfam" id="PF00672">
    <property type="entry name" value="HAMP"/>
    <property type="match status" value="1"/>
</dbReference>
<dbReference type="GO" id="GO:0005886">
    <property type="term" value="C:plasma membrane"/>
    <property type="evidence" value="ECO:0007669"/>
    <property type="project" value="UniProtKB-SubCell"/>
</dbReference>
<dbReference type="GO" id="GO:0046983">
    <property type="term" value="F:protein dimerization activity"/>
    <property type="evidence" value="ECO:0007669"/>
    <property type="project" value="InterPro"/>
</dbReference>
<dbReference type="Gene3D" id="1.20.5.1930">
    <property type="match status" value="1"/>
</dbReference>
<evidence type="ECO:0000313" key="11">
    <source>
        <dbReference type="EMBL" id="BBH87960.1"/>
    </source>
</evidence>
<evidence type="ECO:0000256" key="9">
    <source>
        <dbReference type="SAM" id="Phobius"/>
    </source>
</evidence>
<evidence type="ECO:0000256" key="2">
    <source>
        <dbReference type="ARBA" id="ARBA00022475"/>
    </source>
</evidence>